<dbReference type="Pfam" id="PF01656">
    <property type="entry name" value="CbiA"/>
    <property type="match status" value="1"/>
</dbReference>
<dbReference type="Gene3D" id="3.40.50.300">
    <property type="entry name" value="P-loop containing nucleotide triphosphate hydrolases"/>
    <property type="match status" value="1"/>
</dbReference>
<dbReference type="Proteomes" id="UP000094056">
    <property type="component" value="Unassembled WGS sequence"/>
</dbReference>
<evidence type="ECO:0000313" key="2">
    <source>
        <dbReference type="EMBL" id="ODS31467.1"/>
    </source>
</evidence>
<reference evidence="2 3" key="1">
    <citation type="submission" date="2016-07" db="EMBL/GenBank/DDBJ databases">
        <title>Draft genome of Scalindua rubra, obtained from a brine-seawater interface in the Red Sea, sheds light on salt adaptation in anammox bacteria.</title>
        <authorList>
            <person name="Speth D.R."/>
            <person name="Lagkouvardos I."/>
            <person name="Wang Y."/>
            <person name="Qian P.-Y."/>
            <person name="Dutilh B.E."/>
            <person name="Jetten M.S."/>
        </authorList>
    </citation>
    <scope>NUCLEOTIDE SEQUENCE [LARGE SCALE GENOMIC DNA]</scope>
    <source>
        <strain evidence="2">BSI-1</strain>
    </source>
</reference>
<dbReference type="AlphaFoldDB" id="A0A1E3X752"/>
<feature type="domain" description="CobQ/CobB/MinD/ParA nucleotide binding" evidence="1">
    <location>
        <begin position="4"/>
        <end position="159"/>
    </location>
</feature>
<comment type="caution">
    <text evidence="2">The sequence shown here is derived from an EMBL/GenBank/DDBJ whole genome shotgun (WGS) entry which is preliminary data.</text>
</comment>
<dbReference type="EMBL" id="MAYW01000116">
    <property type="protein sequence ID" value="ODS31467.1"/>
    <property type="molecule type" value="Genomic_DNA"/>
</dbReference>
<organism evidence="2 3">
    <name type="scientific">Candidatus Scalindua rubra</name>
    <dbReference type="NCBI Taxonomy" id="1872076"/>
    <lineage>
        <taxon>Bacteria</taxon>
        <taxon>Pseudomonadati</taxon>
        <taxon>Planctomycetota</taxon>
        <taxon>Candidatus Brocadiia</taxon>
        <taxon>Candidatus Brocadiales</taxon>
        <taxon>Candidatus Scalinduaceae</taxon>
        <taxon>Candidatus Scalindua</taxon>
    </lineage>
</organism>
<evidence type="ECO:0000259" key="1">
    <source>
        <dbReference type="Pfam" id="PF01656"/>
    </source>
</evidence>
<accession>A0A1E3X752</accession>
<dbReference type="SUPFAM" id="SSF52540">
    <property type="entry name" value="P-loop containing nucleoside triphosphate hydrolases"/>
    <property type="match status" value="1"/>
</dbReference>
<dbReference type="InterPro" id="IPR002586">
    <property type="entry name" value="CobQ/CobB/MinD/ParA_Nub-bd_dom"/>
</dbReference>
<name>A0A1E3X752_9BACT</name>
<protein>
    <submittedName>
        <fullName evidence="2">CobQ/CobB/MinD/ParA nucleotide binding domain protein</fullName>
    </submittedName>
</protein>
<evidence type="ECO:0000313" key="3">
    <source>
        <dbReference type="Proteomes" id="UP000094056"/>
    </source>
</evidence>
<gene>
    <name evidence="2" type="ORF">SCARUB_03424</name>
</gene>
<proteinExistence type="predicted"/>
<dbReference type="InterPro" id="IPR027417">
    <property type="entry name" value="P-loop_NTPase"/>
</dbReference>
<sequence>MKRIAVTAAKGGIGKTFISVHLCWIIHYLKYKTGLVDLGSTQPACQFLDRDKYIRNDISTSNFAFTTKDGIVVASCEDWDKVTGYRNEFHDIISNPQHPPKTLNNRKILRNIEVVIYDTDHWLKSLVNFIEKFDTIIILIDNSDFSSLTNLAVVWQQISNSNFGQTRSKIKILSNKSKQPKNAWKKLKKHSIDLFRDRMFKDEDIKKYISEMEESYVFDISIPKYSKSFNANAKSTPIWRYHKSAYKTFEFFAKNILIGG</sequence>